<dbReference type="AlphaFoldDB" id="A0A830GNY4"/>
<evidence type="ECO:0000256" key="7">
    <source>
        <dbReference type="ARBA" id="ARBA00023065"/>
    </source>
</evidence>
<evidence type="ECO:0000256" key="9">
    <source>
        <dbReference type="ARBA" id="ARBA00031636"/>
    </source>
</evidence>
<keyword evidence="2" id="KW-0813">Transport</keyword>
<evidence type="ECO:0000313" key="11">
    <source>
        <dbReference type="EMBL" id="GGN99748.1"/>
    </source>
</evidence>
<reference evidence="11" key="1">
    <citation type="journal article" date="2014" name="Int. J. Syst. Evol. Microbiol.">
        <title>Complete genome sequence of Corynebacterium casei LMG S-19264T (=DSM 44701T), isolated from a smear-ripened cheese.</title>
        <authorList>
            <consortium name="US DOE Joint Genome Institute (JGI-PGF)"/>
            <person name="Walter F."/>
            <person name="Albersmeier A."/>
            <person name="Kalinowski J."/>
            <person name="Ruckert C."/>
        </authorList>
    </citation>
    <scope>NUCLEOTIDE SEQUENCE</scope>
    <source>
        <strain evidence="11">JCM 17820</strain>
    </source>
</reference>
<organism evidence="11 12">
    <name type="scientific">Haloarcula pellucida</name>
    <dbReference type="NCBI Taxonomy" id="1427151"/>
    <lineage>
        <taxon>Archaea</taxon>
        <taxon>Methanobacteriati</taxon>
        <taxon>Methanobacteriota</taxon>
        <taxon>Stenosarchaea group</taxon>
        <taxon>Halobacteria</taxon>
        <taxon>Halobacteriales</taxon>
        <taxon>Haloarculaceae</taxon>
        <taxon>Haloarcula</taxon>
    </lineage>
</organism>
<feature type="transmembrane region" description="Helical" evidence="10">
    <location>
        <begin position="150"/>
        <end position="171"/>
    </location>
</feature>
<evidence type="ECO:0000256" key="5">
    <source>
        <dbReference type="ARBA" id="ARBA00022692"/>
    </source>
</evidence>
<dbReference type="GO" id="GO:0005886">
    <property type="term" value="C:plasma membrane"/>
    <property type="evidence" value="ECO:0007669"/>
    <property type="project" value="UniProtKB-SubCell"/>
</dbReference>
<feature type="transmembrane region" description="Helical" evidence="10">
    <location>
        <begin position="73"/>
        <end position="92"/>
    </location>
</feature>
<feature type="transmembrane region" description="Helical" evidence="10">
    <location>
        <begin position="192"/>
        <end position="214"/>
    </location>
</feature>
<keyword evidence="4" id="KW-1003">Cell membrane</keyword>
<dbReference type="GO" id="GO:0015297">
    <property type="term" value="F:antiporter activity"/>
    <property type="evidence" value="ECO:0007669"/>
    <property type="project" value="UniProtKB-KW"/>
</dbReference>
<comment type="subcellular location">
    <subcellularLocation>
        <location evidence="1">Cell membrane</location>
        <topology evidence="1">Multi-pass membrane protein</topology>
    </subcellularLocation>
</comment>
<keyword evidence="12" id="KW-1185">Reference proteome</keyword>
<evidence type="ECO:0000256" key="2">
    <source>
        <dbReference type="ARBA" id="ARBA00022448"/>
    </source>
</evidence>
<dbReference type="Proteomes" id="UP000605784">
    <property type="component" value="Unassembled WGS sequence"/>
</dbReference>
<feature type="transmembrane region" description="Helical" evidence="10">
    <location>
        <begin position="273"/>
        <end position="291"/>
    </location>
</feature>
<evidence type="ECO:0000313" key="12">
    <source>
        <dbReference type="Proteomes" id="UP000605784"/>
    </source>
</evidence>
<keyword evidence="3" id="KW-0050">Antiport</keyword>
<evidence type="ECO:0000256" key="3">
    <source>
        <dbReference type="ARBA" id="ARBA00022449"/>
    </source>
</evidence>
<dbReference type="Pfam" id="PF01554">
    <property type="entry name" value="MatE"/>
    <property type="match status" value="2"/>
</dbReference>
<feature type="transmembrane region" description="Helical" evidence="10">
    <location>
        <begin position="45"/>
        <end position="67"/>
    </location>
</feature>
<dbReference type="InterPro" id="IPR050222">
    <property type="entry name" value="MATE_MdtK"/>
</dbReference>
<dbReference type="PANTHER" id="PTHR43298:SF2">
    <property type="entry name" value="FMN_FAD EXPORTER YEEO-RELATED"/>
    <property type="match status" value="1"/>
</dbReference>
<accession>A0A830GNY4</accession>
<evidence type="ECO:0000256" key="6">
    <source>
        <dbReference type="ARBA" id="ARBA00022989"/>
    </source>
</evidence>
<feature type="transmembrane region" description="Helical" evidence="10">
    <location>
        <begin position="303"/>
        <end position="323"/>
    </location>
</feature>
<evidence type="ECO:0000256" key="10">
    <source>
        <dbReference type="SAM" id="Phobius"/>
    </source>
</evidence>
<keyword evidence="6 10" id="KW-1133">Transmembrane helix</keyword>
<keyword evidence="7" id="KW-0406">Ion transport</keyword>
<gene>
    <name evidence="11" type="ORF">GCM10009030_31650</name>
</gene>
<evidence type="ECO:0000256" key="8">
    <source>
        <dbReference type="ARBA" id="ARBA00023136"/>
    </source>
</evidence>
<reference evidence="11" key="2">
    <citation type="submission" date="2020-09" db="EMBL/GenBank/DDBJ databases">
        <authorList>
            <person name="Sun Q."/>
            <person name="Ohkuma M."/>
        </authorList>
    </citation>
    <scope>NUCLEOTIDE SEQUENCE</scope>
    <source>
        <strain evidence="11">JCM 17820</strain>
    </source>
</reference>
<name>A0A830GNY4_9EURY</name>
<protein>
    <recommendedName>
        <fullName evidence="9">Multidrug-efflux transporter</fullName>
    </recommendedName>
</protein>
<dbReference type="EMBL" id="BMOU01000005">
    <property type="protein sequence ID" value="GGN99748.1"/>
    <property type="molecule type" value="Genomic_DNA"/>
</dbReference>
<keyword evidence="5 10" id="KW-0812">Transmembrane</keyword>
<dbReference type="InterPro" id="IPR002528">
    <property type="entry name" value="MATE_fam"/>
</dbReference>
<sequence length="471" mass="50104">MFNPVVWWFRWLARRLAGVGIIDGQRGQRIADLASPRILTMIARFSLRASDIAMVGLAVGSAGIVGISFAVVYWQFAFAFGIGIAGGTIGLVAQRYSADRNTDASLVVKQSVLLGVGLGIPFVVAYWFGAEELIGVFTEDSRTLRYGSTYLRLSAIALLFVTFTVIVSRALAGADNTWIPMSIRATGAVGNIGLNAIFIFGLDLGVFGAALASVTAEGLVAASFAYGLVHGEFPGIGSFPLSVSVTGPHLDVRTLRQLIETSAPLIGYRLGNVIVRFPLLALLAMVGPTVVASFEVARRVRNLLNAFGAGFSMSASSLVGQALGRSDEQLAVDFGHDAVVFSTVVYVLSGVLVFALAPVVARFFSTNPETIARTTPFVRVASISFVGLGVFRTYEGILKGSGNNRWTMYGRLFGLYLLLLPLTYVGAVTSLGFAAVYAALIAETWGAALVTGYRVRSETWTGRSHRPSVAD</sequence>
<feature type="transmembrane region" description="Helical" evidence="10">
    <location>
        <begin position="343"/>
        <end position="364"/>
    </location>
</feature>
<dbReference type="PANTHER" id="PTHR43298">
    <property type="entry name" value="MULTIDRUG RESISTANCE PROTEIN NORM-RELATED"/>
    <property type="match status" value="1"/>
</dbReference>
<evidence type="ECO:0000256" key="4">
    <source>
        <dbReference type="ARBA" id="ARBA00022475"/>
    </source>
</evidence>
<dbReference type="GO" id="GO:0006811">
    <property type="term" value="P:monoatomic ion transport"/>
    <property type="evidence" value="ECO:0007669"/>
    <property type="project" value="UniProtKB-KW"/>
</dbReference>
<dbReference type="PIRSF" id="PIRSF006603">
    <property type="entry name" value="DinF"/>
    <property type="match status" value="1"/>
</dbReference>
<keyword evidence="8 10" id="KW-0472">Membrane</keyword>
<feature type="transmembrane region" description="Helical" evidence="10">
    <location>
        <begin position="112"/>
        <end position="130"/>
    </location>
</feature>
<feature type="transmembrane region" description="Helical" evidence="10">
    <location>
        <begin position="414"/>
        <end position="440"/>
    </location>
</feature>
<proteinExistence type="predicted"/>
<dbReference type="GO" id="GO:0042910">
    <property type="term" value="F:xenobiotic transmembrane transporter activity"/>
    <property type="evidence" value="ECO:0007669"/>
    <property type="project" value="InterPro"/>
</dbReference>
<evidence type="ECO:0000256" key="1">
    <source>
        <dbReference type="ARBA" id="ARBA00004651"/>
    </source>
</evidence>
<dbReference type="NCBIfam" id="TIGR00797">
    <property type="entry name" value="matE"/>
    <property type="match status" value="1"/>
</dbReference>
<dbReference type="InterPro" id="IPR048279">
    <property type="entry name" value="MdtK-like"/>
</dbReference>
<comment type="caution">
    <text evidence="11">The sequence shown here is derived from an EMBL/GenBank/DDBJ whole genome shotgun (WGS) entry which is preliminary data.</text>
</comment>